<dbReference type="EMBL" id="BAABIW010000017">
    <property type="protein sequence ID" value="GAA5030038.1"/>
    <property type="molecule type" value="Genomic_DNA"/>
</dbReference>
<keyword evidence="4" id="KW-1185">Reference proteome</keyword>
<proteinExistence type="predicted"/>
<sequence length="244" mass="25373">MTADLTPAPAAVASDLAPTGVLRASINLGNPVLAQGDPSDPRGVTVDIAREIGARLDRPVELLCFDAARRSYDAMATGAADLCFLAVDPAREEEVAFTEPYVLIEGVYVVPDGSPLRAVADVDAAGVRVGVKTGSAYDLHLTRTLEHADLVRGDEGVDVFVAQGLEVGAGIREPVTAFAAAHDGLRLLDGAFMQIRQAVGTTRSRSPQTVAFLRDLVEELKATGFVAQSLARSGQAGATVAPPA</sequence>
<feature type="domain" description="Solute-binding protein family 3/N-terminal" evidence="2">
    <location>
        <begin position="21"/>
        <end position="237"/>
    </location>
</feature>
<protein>
    <submittedName>
        <fullName evidence="3">Transporter substrate-binding domain-containing protein</fullName>
    </submittedName>
</protein>
<gene>
    <name evidence="3" type="ORF">GCM10023258_26910</name>
</gene>
<dbReference type="RefSeq" id="WP_345508010.1">
    <property type="nucleotide sequence ID" value="NZ_BAABIW010000017.1"/>
</dbReference>
<dbReference type="SMART" id="SM00062">
    <property type="entry name" value="PBPb"/>
    <property type="match status" value="1"/>
</dbReference>
<accession>A0ABP9JF07</accession>
<reference evidence="4" key="1">
    <citation type="journal article" date="2019" name="Int. J. Syst. Evol. Microbiol.">
        <title>The Global Catalogue of Microorganisms (GCM) 10K type strain sequencing project: providing services to taxonomists for standard genome sequencing and annotation.</title>
        <authorList>
            <consortium name="The Broad Institute Genomics Platform"/>
            <consortium name="The Broad Institute Genome Sequencing Center for Infectious Disease"/>
            <person name="Wu L."/>
            <person name="Ma J."/>
        </authorList>
    </citation>
    <scope>NUCLEOTIDE SEQUENCE [LARGE SCALE GENOMIC DNA]</scope>
    <source>
        <strain evidence="4">JCM 17687</strain>
    </source>
</reference>
<dbReference type="PANTHER" id="PTHR35936:SF17">
    <property type="entry name" value="ARGININE-BINDING EXTRACELLULAR PROTEIN ARTP"/>
    <property type="match status" value="1"/>
</dbReference>
<dbReference type="Gene3D" id="3.40.190.10">
    <property type="entry name" value="Periplasmic binding protein-like II"/>
    <property type="match status" value="2"/>
</dbReference>
<dbReference type="PANTHER" id="PTHR35936">
    <property type="entry name" value="MEMBRANE-BOUND LYTIC MUREIN TRANSGLYCOSYLASE F"/>
    <property type="match status" value="1"/>
</dbReference>
<organism evidence="3 4">
    <name type="scientific">Terrabacter aeriphilus</name>
    <dbReference type="NCBI Taxonomy" id="515662"/>
    <lineage>
        <taxon>Bacteria</taxon>
        <taxon>Bacillati</taxon>
        <taxon>Actinomycetota</taxon>
        <taxon>Actinomycetes</taxon>
        <taxon>Micrococcales</taxon>
        <taxon>Intrasporangiaceae</taxon>
        <taxon>Terrabacter</taxon>
    </lineage>
</organism>
<keyword evidence="1" id="KW-0732">Signal</keyword>
<name>A0ABP9JF07_9MICO</name>
<dbReference type="InterPro" id="IPR001638">
    <property type="entry name" value="Solute-binding_3/MltF_N"/>
</dbReference>
<evidence type="ECO:0000259" key="2">
    <source>
        <dbReference type="SMART" id="SM00062"/>
    </source>
</evidence>
<dbReference type="Proteomes" id="UP001500427">
    <property type="component" value="Unassembled WGS sequence"/>
</dbReference>
<evidence type="ECO:0000256" key="1">
    <source>
        <dbReference type="ARBA" id="ARBA00022729"/>
    </source>
</evidence>
<dbReference type="Pfam" id="PF00497">
    <property type="entry name" value="SBP_bac_3"/>
    <property type="match status" value="1"/>
</dbReference>
<dbReference type="SUPFAM" id="SSF53850">
    <property type="entry name" value="Periplasmic binding protein-like II"/>
    <property type="match status" value="1"/>
</dbReference>
<evidence type="ECO:0000313" key="3">
    <source>
        <dbReference type="EMBL" id="GAA5030038.1"/>
    </source>
</evidence>
<evidence type="ECO:0000313" key="4">
    <source>
        <dbReference type="Proteomes" id="UP001500427"/>
    </source>
</evidence>
<comment type="caution">
    <text evidence="3">The sequence shown here is derived from an EMBL/GenBank/DDBJ whole genome shotgun (WGS) entry which is preliminary data.</text>
</comment>